<dbReference type="RefSeq" id="XP_002631898.1">
    <property type="nucleotide sequence ID" value="XM_002631852.1"/>
</dbReference>
<sequence>MFSDSNENKARNLEVFADKAALLLKWWKPEDVEEEMPRTGHYFLHIYKKVAKADDWKTSAQMEFRSPASSSLYCLTNGDVGQRDSQKKRLTVCLRSDKIQKCSVEENGSWKTLPWQKPEGCVDIPHKYWRV</sequence>
<name>A8X5B5_CAEBR</name>
<proteinExistence type="predicted"/>
<accession>A8X5B5</accession>
<organism evidence="1 2">
    <name type="scientific">Caenorhabditis briggsae</name>
    <dbReference type="NCBI Taxonomy" id="6238"/>
    <lineage>
        <taxon>Eukaryota</taxon>
        <taxon>Metazoa</taxon>
        <taxon>Ecdysozoa</taxon>
        <taxon>Nematoda</taxon>
        <taxon>Chromadorea</taxon>
        <taxon>Rhabditida</taxon>
        <taxon>Rhabditina</taxon>
        <taxon>Rhabditomorpha</taxon>
        <taxon>Rhabditoidea</taxon>
        <taxon>Rhabditidae</taxon>
        <taxon>Peloderinae</taxon>
        <taxon>Caenorhabditis</taxon>
    </lineage>
</organism>
<dbReference type="GeneID" id="8573898"/>
<dbReference type="Proteomes" id="UP000008549">
    <property type="component" value="Unassembled WGS sequence"/>
</dbReference>
<dbReference type="KEGG" id="cbr:CBG_07872"/>
<reference evidence="1 2" key="2">
    <citation type="journal article" date="2011" name="PLoS Genet.">
        <title>Caenorhabditis briggsae recombinant inbred line genotypes reveal inter-strain incompatibility and the evolution of recombination.</title>
        <authorList>
            <person name="Ross J.A."/>
            <person name="Koboldt D.C."/>
            <person name="Staisch J.E."/>
            <person name="Chamberlin H.M."/>
            <person name="Gupta B.P."/>
            <person name="Miller R.D."/>
            <person name="Baird S.E."/>
            <person name="Haag E.S."/>
        </authorList>
    </citation>
    <scope>NUCLEOTIDE SEQUENCE [LARGE SCALE GENOMIC DNA]</scope>
    <source>
        <strain evidence="1 2">AF16</strain>
    </source>
</reference>
<reference evidence="1 2" key="1">
    <citation type="journal article" date="2003" name="PLoS Biol.">
        <title>The genome sequence of Caenorhabditis briggsae: a platform for comparative genomics.</title>
        <authorList>
            <person name="Stein L.D."/>
            <person name="Bao Z."/>
            <person name="Blasiar D."/>
            <person name="Blumenthal T."/>
            <person name="Brent M.R."/>
            <person name="Chen N."/>
            <person name="Chinwalla A."/>
            <person name="Clarke L."/>
            <person name="Clee C."/>
            <person name="Coghlan A."/>
            <person name="Coulson A."/>
            <person name="D'Eustachio P."/>
            <person name="Fitch D.H."/>
            <person name="Fulton L.A."/>
            <person name="Fulton R.E."/>
            <person name="Griffiths-Jones S."/>
            <person name="Harris T.W."/>
            <person name="Hillier L.W."/>
            <person name="Kamath R."/>
            <person name="Kuwabara P.E."/>
            <person name="Mardis E.R."/>
            <person name="Marra M.A."/>
            <person name="Miner T.L."/>
            <person name="Minx P."/>
            <person name="Mullikin J.C."/>
            <person name="Plumb R.W."/>
            <person name="Rogers J."/>
            <person name="Schein J.E."/>
            <person name="Sohrmann M."/>
            <person name="Spieth J."/>
            <person name="Stajich J.E."/>
            <person name="Wei C."/>
            <person name="Willey D."/>
            <person name="Wilson R.K."/>
            <person name="Durbin R."/>
            <person name="Waterston R.H."/>
        </authorList>
    </citation>
    <scope>NUCLEOTIDE SEQUENCE [LARGE SCALE GENOMIC DNA]</scope>
    <source>
        <strain evidence="1 2">AF16</strain>
    </source>
</reference>
<evidence type="ECO:0000313" key="2">
    <source>
        <dbReference type="Proteomes" id="UP000008549"/>
    </source>
</evidence>
<dbReference type="CTD" id="8573898"/>
<dbReference type="EMBL" id="HE600965">
    <property type="protein sequence ID" value="CAP27814.1"/>
    <property type="molecule type" value="Genomic_DNA"/>
</dbReference>
<protein>
    <submittedName>
        <fullName evidence="1">Protein CBG07872</fullName>
    </submittedName>
</protein>
<dbReference type="WormBase" id="CBG07872">
    <property type="protein sequence ID" value="CBP45488"/>
    <property type="gene ID" value="WBGene00029781"/>
</dbReference>
<evidence type="ECO:0000313" key="3">
    <source>
        <dbReference type="WormBase" id="CBG07872"/>
    </source>
</evidence>
<evidence type="ECO:0000313" key="1">
    <source>
        <dbReference type="EMBL" id="CAP27814.1"/>
    </source>
</evidence>
<gene>
    <name evidence="1 3" type="ORF">CBG07872</name>
    <name evidence="1" type="ORF">CBG_07872</name>
</gene>
<dbReference type="InParanoid" id="A8X5B5"/>
<dbReference type="HOGENOM" id="CLU_1929441_0_0_1"/>
<dbReference type="AlphaFoldDB" id="A8X5B5"/>
<keyword evidence="2" id="KW-1185">Reference proteome</keyword>